<dbReference type="AlphaFoldDB" id="A0AAN8PH37"/>
<keyword evidence="8 9" id="KW-0539">Nucleus</keyword>
<dbReference type="GO" id="GO:1990907">
    <property type="term" value="C:beta-catenin-TCF complex"/>
    <property type="evidence" value="ECO:0007669"/>
    <property type="project" value="TreeGrafter"/>
</dbReference>
<evidence type="ECO:0000313" key="12">
    <source>
        <dbReference type="EMBL" id="KAK6170355.1"/>
    </source>
</evidence>
<comment type="subcellular location">
    <subcellularLocation>
        <location evidence="1">Nucleus</location>
    </subcellularLocation>
</comment>
<evidence type="ECO:0000259" key="11">
    <source>
        <dbReference type="PROSITE" id="PS50118"/>
    </source>
</evidence>
<proteinExistence type="inferred from homology"/>
<evidence type="ECO:0000313" key="13">
    <source>
        <dbReference type="Proteomes" id="UP001347796"/>
    </source>
</evidence>
<feature type="region of interest" description="Disordered" evidence="10">
    <location>
        <begin position="206"/>
        <end position="253"/>
    </location>
</feature>
<dbReference type="CDD" id="cd21996">
    <property type="entry name" value="HMG-box_TCF7-like"/>
    <property type="match status" value="1"/>
</dbReference>
<protein>
    <recommendedName>
        <fullName evidence="11">HMG box domain-containing protein</fullName>
    </recommendedName>
</protein>
<evidence type="ECO:0000256" key="5">
    <source>
        <dbReference type="ARBA" id="ARBA00023125"/>
    </source>
</evidence>
<evidence type="ECO:0000256" key="6">
    <source>
        <dbReference type="ARBA" id="ARBA00023159"/>
    </source>
</evidence>
<dbReference type="InterPro" id="IPR027397">
    <property type="entry name" value="Catenin-bd_sf"/>
</dbReference>
<evidence type="ECO:0000256" key="2">
    <source>
        <dbReference type="ARBA" id="ARBA00006569"/>
    </source>
</evidence>
<feature type="compositionally biased region" description="Basic and acidic residues" evidence="10">
    <location>
        <begin position="12"/>
        <end position="40"/>
    </location>
</feature>
<dbReference type="InterPro" id="IPR009071">
    <property type="entry name" value="HMG_box_dom"/>
</dbReference>
<evidence type="ECO:0000256" key="3">
    <source>
        <dbReference type="ARBA" id="ARBA00022687"/>
    </source>
</evidence>
<dbReference type="GO" id="GO:0000978">
    <property type="term" value="F:RNA polymerase II cis-regulatory region sequence-specific DNA binding"/>
    <property type="evidence" value="ECO:0007669"/>
    <property type="project" value="TreeGrafter"/>
</dbReference>
<dbReference type="InterPro" id="IPR036910">
    <property type="entry name" value="HMG_box_dom_sf"/>
</dbReference>
<feature type="region of interest" description="Disordered" evidence="10">
    <location>
        <begin position="1"/>
        <end position="81"/>
    </location>
</feature>
<feature type="DNA-binding region" description="HMG box" evidence="9">
    <location>
        <begin position="254"/>
        <end position="322"/>
    </location>
</feature>
<organism evidence="12 13">
    <name type="scientific">Patella caerulea</name>
    <name type="common">Rayed Mediterranean limpet</name>
    <dbReference type="NCBI Taxonomy" id="87958"/>
    <lineage>
        <taxon>Eukaryota</taxon>
        <taxon>Metazoa</taxon>
        <taxon>Spiralia</taxon>
        <taxon>Lophotrochozoa</taxon>
        <taxon>Mollusca</taxon>
        <taxon>Gastropoda</taxon>
        <taxon>Patellogastropoda</taxon>
        <taxon>Patelloidea</taxon>
        <taxon>Patellidae</taxon>
        <taxon>Patella</taxon>
    </lineage>
</organism>
<evidence type="ECO:0000256" key="8">
    <source>
        <dbReference type="ARBA" id="ARBA00023242"/>
    </source>
</evidence>
<accession>A0AAN8PH37</accession>
<dbReference type="Gene3D" id="4.10.900.10">
    <property type="entry name" value="TCF3-CBD (Catenin binding domain)"/>
    <property type="match status" value="1"/>
</dbReference>
<dbReference type="FunFam" id="1.10.30.10:FF:000001">
    <property type="entry name" value="transcription factor 7 isoform X2"/>
    <property type="match status" value="1"/>
</dbReference>
<dbReference type="SMART" id="SM01366">
    <property type="entry name" value="c-clamp"/>
    <property type="match status" value="1"/>
</dbReference>
<evidence type="ECO:0000256" key="4">
    <source>
        <dbReference type="ARBA" id="ARBA00023015"/>
    </source>
</evidence>
<dbReference type="InterPro" id="IPR024940">
    <property type="entry name" value="TCF/LEF"/>
</dbReference>
<dbReference type="Gene3D" id="1.10.30.10">
    <property type="entry name" value="High mobility group box domain"/>
    <property type="match status" value="1"/>
</dbReference>
<evidence type="ECO:0000256" key="9">
    <source>
        <dbReference type="PROSITE-ProRule" id="PRU00267"/>
    </source>
</evidence>
<dbReference type="Pfam" id="PF00505">
    <property type="entry name" value="HMG_box"/>
    <property type="match status" value="1"/>
</dbReference>
<sequence length="391" mass="43719">MPHMSSGGSEDFFSKDEVKVYKDEGEEEKRSSENLSEEKLGLVTESEEGKNGSIQGNYSGNDKSSGGGNEEDKGGSVQPHGPMGFFMPHFPAYPNGASMGKLGMPPYPGFMMYNDYASPPPAHMGIPPVTTDPKTGLPRPPLYAAYPPGQFHHLYGPDLSQWHRPTGYPISSGAFSSSYPPLLNTTISRFGPPGMMPHGIQPGMPHPAIISPGPKQDILPHHMSQDHHRQGSDNGLNHSHHQPPPEPEKKKPHIKKPLNAFMLFMKEMRPTVIAECTLRESAAINQILGRRWHALDRSEQSKYYEMARKEKELHLQLYPGWSARDNYAIQTKKKKRKKTDPIDKNRECPNAKKCRARFGMDQQTNWCKPCRTLHETCDPTTADLDKSNTNV</sequence>
<dbReference type="GO" id="GO:0060070">
    <property type="term" value="P:canonical Wnt signaling pathway"/>
    <property type="evidence" value="ECO:0007669"/>
    <property type="project" value="TreeGrafter"/>
</dbReference>
<comment type="similarity">
    <text evidence="2">Belongs to the TCF/LEF family.</text>
</comment>
<evidence type="ECO:0000256" key="10">
    <source>
        <dbReference type="SAM" id="MobiDB-lite"/>
    </source>
</evidence>
<keyword evidence="7" id="KW-0804">Transcription</keyword>
<feature type="compositionally biased region" description="Polar residues" evidence="10">
    <location>
        <begin position="52"/>
        <end position="64"/>
    </location>
</feature>
<name>A0AAN8PH37_PATCE</name>
<gene>
    <name evidence="12" type="ORF">SNE40_018767</name>
</gene>
<keyword evidence="3" id="KW-0879">Wnt signaling pathway</keyword>
<dbReference type="EMBL" id="JAZGQO010000014">
    <property type="protein sequence ID" value="KAK6170355.1"/>
    <property type="molecule type" value="Genomic_DNA"/>
</dbReference>
<dbReference type="GO" id="GO:0000785">
    <property type="term" value="C:chromatin"/>
    <property type="evidence" value="ECO:0007669"/>
    <property type="project" value="TreeGrafter"/>
</dbReference>
<feature type="compositionally biased region" description="Basic and acidic residues" evidence="10">
    <location>
        <begin position="218"/>
        <end position="231"/>
    </location>
</feature>
<dbReference type="PANTHER" id="PTHR10373">
    <property type="entry name" value="TRANSCRIPTION FACTOR 7 FAMILY MEMBER"/>
    <property type="match status" value="1"/>
</dbReference>
<dbReference type="SUPFAM" id="SSF47095">
    <property type="entry name" value="HMG-box"/>
    <property type="match status" value="1"/>
</dbReference>
<dbReference type="GO" id="GO:0000981">
    <property type="term" value="F:DNA-binding transcription factor activity, RNA polymerase II-specific"/>
    <property type="evidence" value="ECO:0007669"/>
    <property type="project" value="TreeGrafter"/>
</dbReference>
<evidence type="ECO:0000256" key="7">
    <source>
        <dbReference type="ARBA" id="ARBA00023163"/>
    </source>
</evidence>
<evidence type="ECO:0000256" key="1">
    <source>
        <dbReference type="ARBA" id="ARBA00004123"/>
    </source>
</evidence>
<feature type="domain" description="HMG box" evidence="11">
    <location>
        <begin position="254"/>
        <end position="322"/>
    </location>
</feature>
<keyword evidence="5 9" id="KW-0238">DNA-binding</keyword>
<dbReference type="Proteomes" id="UP001347796">
    <property type="component" value="Unassembled WGS sequence"/>
</dbReference>
<keyword evidence="4" id="KW-0805">Transcription regulation</keyword>
<reference evidence="12 13" key="1">
    <citation type="submission" date="2024-01" db="EMBL/GenBank/DDBJ databases">
        <title>The genome of the rayed Mediterranean limpet Patella caerulea (Linnaeus, 1758).</title>
        <authorList>
            <person name="Anh-Thu Weber A."/>
            <person name="Halstead-Nussloch G."/>
        </authorList>
    </citation>
    <scope>NUCLEOTIDE SEQUENCE [LARGE SCALE GENOMIC DNA]</scope>
    <source>
        <strain evidence="12">AATW-2023a</strain>
        <tissue evidence="12">Whole specimen</tissue>
    </source>
</reference>
<keyword evidence="6" id="KW-0010">Activator</keyword>
<keyword evidence="13" id="KW-1185">Reference proteome</keyword>
<dbReference type="PROSITE" id="PS50118">
    <property type="entry name" value="HMG_BOX_2"/>
    <property type="match status" value="1"/>
</dbReference>
<dbReference type="SMART" id="SM00398">
    <property type="entry name" value="HMG"/>
    <property type="match status" value="1"/>
</dbReference>
<comment type="caution">
    <text evidence="12">The sequence shown here is derived from an EMBL/GenBank/DDBJ whole genome shotgun (WGS) entry which is preliminary data.</text>
</comment>
<dbReference type="PANTHER" id="PTHR10373:SF38">
    <property type="entry name" value="PROTEIN PANGOLIN, ISOFORM J"/>
    <property type="match status" value="1"/>
</dbReference>